<dbReference type="EMBL" id="MPOG01000004">
    <property type="protein sequence ID" value="OOH97462.1"/>
    <property type="molecule type" value="Genomic_DNA"/>
</dbReference>
<evidence type="ECO:0000313" key="5">
    <source>
        <dbReference type="Proteomes" id="UP000188947"/>
    </source>
</evidence>
<dbReference type="Pfam" id="PF01757">
    <property type="entry name" value="Acyl_transf_3"/>
    <property type="match status" value="1"/>
</dbReference>
<dbReference type="AlphaFoldDB" id="A0A1V3U3G1"/>
<keyword evidence="1" id="KW-1133">Transmembrane helix</keyword>
<evidence type="ECO:0000313" key="4">
    <source>
        <dbReference type="EMBL" id="OOH97462.1"/>
    </source>
</evidence>
<keyword evidence="1" id="KW-0812">Transmembrane</keyword>
<dbReference type="GO" id="GO:0016020">
    <property type="term" value="C:membrane"/>
    <property type="evidence" value="ECO:0007669"/>
    <property type="project" value="TreeGrafter"/>
</dbReference>
<dbReference type="PANTHER" id="PTHR23028">
    <property type="entry name" value="ACETYLTRANSFERASE"/>
    <property type="match status" value="1"/>
</dbReference>
<evidence type="ECO:0000256" key="1">
    <source>
        <dbReference type="SAM" id="Phobius"/>
    </source>
</evidence>
<dbReference type="Pfam" id="PF19040">
    <property type="entry name" value="SGNH"/>
    <property type="match status" value="1"/>
</dbReference>
<feature type="transmembrane region" description="Helical" evidence="1">
    <location>
        <begin position="48"/>
        <end position="66"/>
    </location>
</feature>
<feature type="transmembrane region" description="Helical" evidence="1">
    <location>
        <begin position="14"/>
        <end position="36"/>
    </location>
</feature>
<keyword evidence="5" id="KW-1185">Reference proteome</keyword>
<dbReference type="InterPro" id="IPR050879">
    <property type="entry name" value="Acyltransferase_3"/>
</dbReference>
<comment type="caution">
    <text evidence="4">The sequence shown here is derived from an EMBL/GenBank/DDBJ whole genome shotgun (WGS) entry which is preliminary data.</text>
</comment>
<sequence length="435" mass="50441">MEYRFINYGYSSELYFSLFSRIPEFLIGSLFSIILANGKIKVSKNINPLFLSILGVLMLIYSIFFINENTLFPGIIALIPCVGVSLILISPDNLITGFLSNKVIVYIGSLSYSLYLWHWPIMAYIRYRNGVYEGYQFTFIEITFITILTFVLAWASYTFVENTYRKLNNKKFLVVISLVALPLVTLTFFLVKMTKGKEIPYEFKMASFGTNSHGRDTVETIGSKNAEYSNIFLFGDSHANVLKPYFDFIGKKYNFSVKTLTTDSYPAIENINETEIPSNELTFYNKSRKLVRSTQCEINKNDIIIFNTIAFEHVPSMKSAVEYIIKSLRPDQKFILIKTFPILDKNPLRINRGVTKNSDYKFKILNKVSNDKAVEELKLKYPNIIILDLSKSSVFRKAPYIRDTLIYYDDRHINRKGAIELAKSQIELWKHYKKW</sequence>
<dbReference type="InterPro" id="IPR002656">
    <property type="entry name" value="Acyl_transf_3_dom"/>
</dbReference>
<feature type="transmembrane region" description="Helical" evidence="1">
    <location>
        <begin position="72"/>
        <end position="91"/>
    </location>
</feature>
<evidence type="ECO:0000259" key="3">
    <source>
        <dbReference type="Pfam" id="PF19040"/>
    </source>
</evidence>
<proteinExistence type="predicted"/>
<reference evidence="4 5" key="1">
    <citation type="submission" date="2016-11" db="EMBL/GenBank/DDBJ databases">
        <title>Genome sequence and comparative genomic analysis of clinical strain Elizabethkingia meningoseptica 61421 PRCM.</title>
        <authorList>
            <person name="Wang M."/>
            <person name="Hu S."/>
            <person name="Cao L."/>
            <person name="Jiang T."/>
            <person name="Zhou Y."/>
            <person name="Ming D."/>
        </authorList>
    </citation>
    <scope>NUCLEOTIDE SEQUENCE [LARGE SCALE GENOMIC DNA]</scope>
    <source>
        <strain evidence="4 5">61421 PRCM</strain>
    </source>
</reference>
<dbReference type="STRING" id="238.BBD35_10425"/>
<gene>
    <name evidence="4" type="ORF">BMF97_03875</name>
</gene>
<dbReference type="PANTHER" id="PTHR23028:SF53">
    <property type="entry name" value="ACYL_TRANSF_3 DOMAIN-CONTAINING PROTEIN"/>
    <property type="match status" value="1"/>
</dbReference>
<evidence type="ECO:0008006" key="6">
    <source>
        <dbReference type="Google" id="ProtNLM"/>
    </source>
</evidence>
<keyword evidence="1" id="KW-0472">Membrane</keyword>
<protein>
    <recommendedName>
        <fullName evidence="6">SGNH domain-containing protein</fullName>
    </recommendedName>
</protein>
<dbReference type="OrthoDB" id="290051at2"/>
<organism evidence="4 5">
    <name type="scientific">Elizabethkingia meningoseptica</name>
    <name type="common">Chryseobacterium meningosepticum</name>
    <dbReference type="NCBI Taxonomy" id="238"/>
    <lineage>
        <taxon>Bacteria</taxon>
        <taxon>Pseudomonadati</taxon>
        <taxon>Bacteroidota</taxon>
        <taxon>Flavobacteriia</taxon>
        <taxon>Flavobacteriales</taxon>
        <taxon>Weeksellaceae</taxon>
        <taxon>Elizabethkingia</taxon>
    </lineage>
</organism>
<feature type="transmembrane region" description="Helical" evidence="1">
    <location>
        <begin position="103"/>
        <end position="125"/>
    </location>
</feature>
<dbReference type="InterPro" id="IPR043968">
    <property type="entry name" value="SGNH"/>
</dbReference>
<accession>A0A1V3U3G1</accession>
<feature type="domain" description="SGNH" evidence="3">
    <location>
        <begin position="217"/>
        <end position="422"/>
    </location>
</feature>
<dbReference type="GO" id="GO:0009103">
    <property type="term" value="P:lipopolysaccharide biosynthetic process"/>
    <property type="evidence" value="ECO:0007669"/>
    <property type="project" value="TreeGrafter"/>
</dbReference>
<dbReference type="Proteomes" id="UP000188947">
    <property type="component" value="Unassembled WGS sequence"/>
</dbReference>
<evidence type="ECO:0000259" key="2">
    <source>
        <dbReference type="Pfam" id="PF01757"/>
    </source>
</evidence>
<feature type="domain" description="Acyltransferase 3" evidence="2">
    <location>
        <begin position="5"/>
        <end position="157"/>
    </location>
</feature>
<feature type="transmembrane region" description="Helical" evidence="1">
    <location>
        <begin position="172"/>
        <end position="191"/>
    </location>
</feature>
<feature type="transmembrane region" description="Helical" evidence="1">
    <location>
        <begin position="137"/>
        <end position="160"/>
    </location>
</feature>
<dbReference type="GO" id="GO:0016747">
    <property type="term" value="F:acyltransferase activity, transferring groups other than amino-acyl groups"/>
    <property type="evidence" value="ECO:0007669"/>
    <property type="project" value="InterPro"/>
</dbReference>
<name>A0A1V3U3G1_ELIME</name>